<keyword evidence="3" id="KW-1185">Reference proteome</keyword>
<reference evidence="2" key="1">
    <citation type="submission" date="2022-03" db="EMBL/GenBank/DDBJ databases">
        <authorList>
            <person name="Martin H S."/>
        </authorList>
    </citation>
    <scope>NUCLEOTIDE SEQUENCE</scope>
</reference>
<protein>
    <submittedName>
        <fullName evidence="2">Uncharacterized protein</fullName>
    </submittedName>
</protein>
<accession>A0ABN8I446</accession>
<sequence>MYLGTATLLYFAALLSPIVGDSDVSVPDRFIIACHTTDFECFKRQYRSLRDTALLGSLHFAIDYYKPYLFKYGDSGTCIKLSGLEESELVGISMDSGSKEFLLTLELPLRIQETSNKTDICMKPDIEFKNIQPHTGPYRSFDGNATIKATFPYELRKRKGDAYLLLKEEDLDVILDIPDTRPLVRNTENGGNNYEISEWAYEVVEHIDAARHFALPYTTNIRLFTSTVPLHKYLLLYPEEEYTELKFSFYDSD</sequence>
<gene>
    <name evidence="2" type="ORF">IPOD504_LOCUS5489</name>
</gene>
<evidence type="ECO:0000256" key="1">
    <source>
        <dbReference type="SAM" id="SignalP"/>
    </source>
</evidence>
<organism evidence="2 3">
    <name type="scientific">Iphiclides podalirius</name>
    <name type="common">scarce swallowtail</name>
    <dbReference type="NCBI Taxonomy" id="110791"/>
    <lineage>
        <taxon>Eukaryota</taxon>
        <taxon>Metazoa</taxon>
        <taxon>Ecdysozoa</taxon>
        <taxon>Arthropoda</taxon>
        <taxon>Hexapoda</taxon>
        <taxon>Insecta</taxon>
        <taxon>Pterygota</taxon>
        <taxon>Neoptera</taxon>
        <taxon>Endopterygota</taxon>
        <taxon>Lepidoptera</taxon>
        <taxon>Glossata</taxon>
        <taxon>Ditrysia</taxon>
        <taxon>Papilionoidea</taxon>
        <taxon>Papilionidae</taxon>
        <taxon>Papilioninae</taxon>
        <taxon>Iphiclides</taxon>
    </lineage>
</organism>
<feature type="non-terminal residue" evidence="2">
    <location>
        <position position="253"/>
    </location>
</feature>
<feature type="signal peptide" evidence="1">
    <location>
        <begin position="1"/>
        <end position="20"/>
    </location>
</feature>
<evidence type="ECO:0000313" key="3">
    <source>
        <dbReference type="Proteomes" id="UP000837857"/>
    </source>
</evidence>
<dbReference type="EMBL" id="OW152829">
    <property type="protein sequence ID" value="CAH2046800.1"/>
    <property type="molecule type" value="Genomic_DNA"/>
</dbReference>
<name>A0ABN8I446_9NEOP</name>
<feature type="chain" id="PRO_5046375522" evidence="1">
    <location>
        <begin position="21"/>
        <end position="253"/>
    </location>
</feature>
<proteinExistence type="predicted"/>
<keyword evidence="1" id="KW-0732">Signal</keyword>
<evidence type="ECO:0000313" key="2">
    <source>
        <dbReference type="EMBL" id="CAH2046800.1"/>
    </source>
</evidence>
<dbReference type="Proteomes" id="UP000837857">
    <property type="component" value="Chromosome 17"/>
</dbReference>